<organism evidence="1 2">
    <name type="scientific">Kribbella amoyensis</name>
    <dbReference type="NCBI Taxonomy" id="996641"/>
    <lineage>
        <taxon>Bacteria</taxon>
        <taxon>Bacillati</taxon>
        <taxon>Actinomycetota</taxon>
        <taxon>Actinomycetes</taxon>
        <taxon>Propionibacteriales</taxon>
        <taxon>Kribbellaceae</taxon>
        <taxon>Kribbella</taxon>
    </lineage>
</organism>
<dbReference type="AlphaFoldDB" id="A0A561B877"/>
<name>A0A561B877_9ACTN</name>
<dbReference type="Proteomes" id="UP000318380">
    <property type="component" value="Unassembled WGS sequence"/>
</dbReference>
<gene>
    <name evidence="1" type="ORF">FB561_6434</name>
</gene>
<comment type="caution">
    <text evidence="1">The sequence shown here is derived from an EMBL/GenBank/DDBJ whole genome shotgun (WGS) entry which is preliminary data.</text>
</comment>
<evidence type="ECO:0000313" key="1">
    <source>
        <dbReference type="EMBL" id="TWD74999.1"/>
    </source>
</evidence>
<reference evidence="1 2" key="1">
    <citation type="submission" date="2019-06" db="EMBL/GenBank/DDBJ databases">
        <title>Sequencing the genomes of 1000 actinobacteria strains.</title>
        <authorList>
            <person name="Klenk H.-P."/>
        </authorList>
    </citation>
    <scope>NUCLEOTIDE SEQUENCE [LARGE SCALE GENOMIC DNA]</scope>
    <source>
        <strain evidence="1 2">DSM 24683</strain>
    </source>
</reference>
<dbReference type="EMBL" id="VIVK01000002">
    <property type="protein sequence ID" value="TWD74999.1"/>
    <property type="molecule type" value="Genomic_DNA"/>
</dbReference>
<evidence type="ECO:0000313" key="2">
    <source>
        <dbReference type="Proteomes" id="UP000318380"/>
    </source>
</evidence>
<sequence length="123" mass="13278">MIKGILIAESLRPGTDLAVPGLRLARLTRTDVSGSVVATQPTLWTLLHFEAADELADELAQALAGSLRPEDGWYADFTVGEDHVVVFTGKVFRYRRGDEAGRAEAVAYGRAAGTPEHQLDWGA</sequence>
<keyword evidence="2" id="KW-1185">Reference proteome</keyword>
<dbReference type="OrthoDB" id="4559210at2"/>
<dbReference type="RefSeq" id="WP_145813754.1">
    <property type="nucleotide sequence ID" value="NZ_VIVK01000002.1"/>
</dbReference>
<accession>A0A561B877</accession>
<protein>
    <submittedName>
        <fullName evidence="1">Uncharacterized protein</fullName>
    </submittedName>
</protein>
<proteinExistence type="predicted"/>